<protein>
    <submittedName>
        <fullName evidence="1">Uncharacterized protein</fullName>
    </submittedName>
</protein>
<name>A0ABR5KR78_PSEAV</name>
<evidence type="ECO:0000313" key="1">
    <source>
        <dbReference type="EMBL" id="KPC17216.1"/>
    </source>
</evidence>
<sequence>MKFTNGLAGALDGGWEIHSPFLANGPCIKALTTFTESITFLSRSLQ</sequence>
<comment type="caution">
    <text evidence="1">The sequence shown here is derived from an EMBL/GenBank/DDBJ whole genome shotgun (WGS) entry which is preliminary data.</text>
</comment>
<organism evidence="1 3">
    <name type="scientific">Pseudomonas amygdali pv. lachrymans</name>
    <name type="common">Pseudomonas syringae pv. lachrymans</name>
    <dbReference type="NCBI Taxonomy" id="53707"/>
    <lineage>
        <taxon>Bacteria</taxon>
        <taxon>Pseudomonadati</taxon>
        <taxon>Pseudomonadota</taxon>
        <taxon>Gammaproteobacteria</taxon>
        <taxon>Pseudomonadales</taxon>
        <taxon>Pseudomonadaceae</taxon>
        <taxon>Pseudomonas</taxon>
        <taxon>Pseudomonas amygdali</taxon>
    </lineage>
</organism>
<dbReference type="EMBL" id="LGLK01000057">
    <property type="protein sequence ID" value="KPC18175.1"/>
    <property type="molecule type" value="Genomic_DNA"/>
</dbReference>
<evidence type="ECO:0000313" key="2">
    <source>
        <dbReference type="EMBL" id="KPC18175.1"/>
    </source>
</evidence>
<accession>A0ABR5KR78</accession>
<dbReference type="EMBL" id="LGLK01000057">
    <property type="protein sequence ID" value="KPC17216.1"/>
    <property type="molecule type" value="Genomic_DNA"/>
</dbReference>
<gene>
    <name evidence="1" type="ORF">AC499_0418</name>
    <name evidence="2" type="ORF">AC499_1377</name>
</gene>
<reference evidence="1 3" key="2">
    <citation type="submission" date="2015-10" db="EMBL/GenBank/DDBJ databases">
        <title>Comparative genomics and high-throughput reverse genetic screens identify a new phytobacterial MAMP and an Arabidopsis receptor required for immune elicitation.</title>
        <authorList>
            <person name="Mott G.A."/>
            <person name="Thakur S."/>
            <person name="Wang P.W."/>
            <person name="Desveaux D."/>
            <person name="Guttman D.S."/>
        </authorList>
    </citation>
    <scope>NUCLEOTIDE SEQUENCE [LARGE SCALE GENOMIC DNA]</scope>
    <source>
        <strain evidence="1 3">107</strain>
    </source>
</reference>
<dbReference type="RefSeq" id="WP_155008557.1">
    <property type="nucleotide sequence ID" value="NZ_LGLK01000057.1"/>
</dbReference>
<dbReference type="Proteomes" id="UP000037943">
    <property type="component" value="Unassembled WGS sequence"/>
</dbReference>
<reference evidence="1" key="1">
    <citation type="submission" date="2015-07" db="EMBL/GenBank/DDBJ databases">
        <authorList>
            <person name="O'Brien H.E."/>
            <person name="Thakur S."/>
            <person name="Gong Y."/>
            <person name="Wang P.W."/>
            <person name="Guttman D.S."/>
        </authorList>
    </citation>
    <scope>NUCLEOTIDE SEQUENCE</scope>
    <source>
        <strain evidence="1">107</strain>
    </source>
</reference>
<keyword evidence="3" id="KW-1185">Reference proteome</keyword>
<proteinExistence type="predicted"/>
<evidence type="ECO:0000313" key="3">
    <source>
        <dbReference type="Proteomes" id="UP000037943"/>
    </source>
</evidence>